<protein>
    <submittedName>
        <fullName evidence="2">Signal peptidase I</fullName>
    </submittedName>
</protein>
<name>A0ABD6AKM9_9EURY</name>
<dbReference type="AlphaFoldDB" id="A0ABD6AKM9"/>
<evidence type="ECO:0000313" key="3">
    <source>
        <dbReference type="Proteomes" id="UP001596545"/>
    </source>
</evidence>
<keyword evidence="1" id="KW-0812">Transmembrane</keyword>
<organism evidence="2 3">
    <name type="scientific">Halorubrum rutilum</name>
    <dbReference type="NCBI Taxonomy" id="1364933"/>
    <lineage>
        <taxon>Archaea</taxon>
        <taxon>Methanobacteriati</taxon>
        <taxon>Methanobacteriota</taxon>
        <taxon>Stenosarchaea group</taxon>
        <taxon>Halobacteria</taxon>
        <taxon>Halobacteriales</taxon>
        <taxon>Haloferacaceae</taxon>
        <taxon>Halorubrum</taxon>
    </lineage>
</organism>
<feature type="transmembrane region" description="Helical" evidence="1">
    <location>
        <begin position="172"/>
        <end position="192"/>
    </location>
</feature>
<dbReference type="CDD" id="cd06530">
    <property type="entry name" value="S26_SPase_I"/>
    <property type="match status" value="1"/>
</dbReference>
<dbReference type="Proteomes" id="UP001596545">
    <property type="component" value="Unassembled WGS sequence"/>
</dbReference>
<accession>A0ABD6AKM9</accession>
<gene>
    <name evidence="2" type="ORF">ACFQMF_09600</name>
</gene>
<feature type="transmembrane region" description="Helical" evidence="1">
    <location>
        <begin position="213"/>
        <end position="234"/>
    </location>
</feature>
<keyword evidence="1" id="KW-0472">Membrane</keyword>
<dbReference type="EMBL" id="JBHTBL010000008">
    <property type="protein sequence ID" value="MFC7324833.1"/>
    <property type="molecule type" value="Genomic_DNA"/>
</dbReference>
<dbReference type="InterPro" id="IPR019533">
    <property type="entry name" value="Peptidase_S26"/>
</dbReference>
<keyword evidence="1" id="KW-1133">Transmembrane helix</keyword>
<feature type="transmembrane region" description="Helical" evidence="1">
    <location>
        <begin position="344"/>
        <end position="368"/>
    </location>
</feature>
<evidence type="ECO:0000256" key="1">
    <source>
        <dbReference type="SAM" id="Phobius"/>
    </source>
</evidence>
<sequence>MDLRSLAGSGITALLVVLVVAMLIGQQLGQPIVLGFVLTGSMNAEPANMAPGDGFIAVPPAIAGDVEEGDVVTFDAQGLQGGGLTTHRVVAETDQGYITRGDANPFTDQDGPEPPVQESQIKAVALQLGGDTVVIPNIGLAAIAMQDAFGFAATFLAAIPGLGGLAEGNVGSSMVLVGLLLLGYSLVAEAVGGSNRRSGRDDRSRDRGGKTSAVLVLLAILLLITVPATASMVIPSGTNDITIVSSQSPSSNPTVIERGGSVEYTYNFSNDGFIPRIATVDAASTGVDVAQSSLTAPRGETASTTVTLHAPEETGAYVRSVSEWQYVQFLPAPVILSLHAIHPFAAVAAINAVIVVVVTAVYVLAVGLEPFRFRDRGRELSLSQRVRRTIRKWR</sequence>
<feature type="transmembrane region" description="Helical" evidence="1">
    <location>
        <begin position="6"/>
        <end position="24"/>
    </location>
</feature>
<evidence type="ECO:0000313" key="2">
    <source>
        <dbReference type="EMBL" id="MFC7324833.1"/>
    </source>
</evidence>
<comment type="caution">
    <text evidence="2">The sequence shown here is derived from an EMBL/GenBank/DDBJ whole genome shotgun (WGS) entry which is preliminary data.</text>
</comment>
<dbReference type="RefSeq" id="WP_256408875.1">
    <property type="nucleotide sequence ID" value="NZ_JANHDN010000003.1"/>
</dbReference>
<proteinExistence type="predicted"/>
<reference evidence="2 3" key="1">
    <citation type="journal article" date="2019" name="Int. J. Syst. Evol. Microbiol.">
        <title>The Global Catalogue of Microorganisms (GCM) 10K type strain sequencing project: providing services to taxonomists for standard genome sequencing and annotation.</title>
        <authorList>
            <consortium name="The Broad Institute Genomics Platform"/>
            <consortium name="The Broad Institute Genome Sequencing Center for Infectious Disease"/>
            <person name="Wu L."/>
            <person name="Ma J."/>
        </authorList>
    </citation>
    <scope>NUCLEOTIDE SEQUENCE [LARGE SCALE GENOMIC DNA]</scope>
    <source>
        <strain evidence="2 3">CGMCC 1.12554</strain>
    </source>
</reference>
<keyword evidence="3" id="KW-1185">Reference proteome</keyword>